<geneLocation type="plasmid" evidence="1">
    <name>pMEG01</name>
</geneLocation>
<dbReference type="AlphaFoldDB" id="A0A1S1U3N3"/>
<protein>
    <submittedName>
        <fullName evidence="1">Uncharacterized protein</fullName>
    </submittedName>
</protein>
<sequence>MASWKPAWFQCYSDARFFNFFTGIDPFFYPFRLAAAATPLQRRIGRMAVFDSNCLLHLRRSTISDKVFERYAYSLCNFQNLRASIVDVFLFLYLQLLLDLILQFAKFGNREIFKIHMSFS</sequence>
<evidence type="ECO:0000313" key="1">
    <source>
        <dbReference type="EMBL" id="OHV93753.1"/>
    </source>
</evidence>
<keyword evidence="1" id="KW-0614">Plasmid</keyword>
<accession>A0A1S1U3N3</accession>
<comment type="caution">
    <text evidence="1">The sequence shown here is derived from an EMBL/GenBank/DDBJ whole genome shotgun (WGS) entry which is preliminary data.</text>
</comment>
<dbReference type="EMBL" id="LFKP01000016">
    <property type="protein sequence ID" value="OHV93753.1"/>
    <property type="molecule type" value="Genomic_DNA"/>
</dbReference>
<reference evidence="1 2" key="1">
    <citation type="submission" date="2015-06" db="EMBL/GenBank/DDBJ databases">
        <title>Draft genome sequencing of a biphenyl-degrading bacterium, Janthinobacterium lividum MEG1.</title>
        <authorList>
            <person name="Shimodaira J."/>
            <person name="Hatta T."/>
        </authorList>
    </citation>
    <scope>NUCLEOTIDE SEQUENCE [LARGE SCALE GENOMIC DNA]</scope>
    <source>
        <strain evidence="1 2">MEG1</strain>
        <plasmid evidence="1">pMEG01</plasmid>
    </source>
</reference>
<gene>
    <name evidence="1" type="ORF">AKG95_28880</name>
</gene>
<proteinExistence type="predicted"/>
<evidence type="ECO:0000313" key="2">
    <source>
        <dbReference type="Proteomes" id="UP000179840"/>
    </source>
</evidence>
<name>A0A1S1U3N3_9BURK</name>
<dbReference type="Proteomes" id="UP000179840">
    <property type="component" value="Unassembled WGS sequence"/>
</dbReference>
<organism evidence="1 2">
    <name type="scientific">Janthinobacterium lividum</name>
    <dbReference type="NCBI Taxonomy" id="29581"/>
    <lineage>
        <taxon>Bacteria</taxon>
        <taxon>Pseudomonadati</taxon>
        <taxon>Pseudomonadota</taxon>
        <taxon>Betaproteobacteria</taxon>
        <taxon>Burkholderiales</taxon>
        <taxon>Oxalobacteraceae</taxon>
        <taxon>Janthinobacterium</taxon>
    </lineage>
</organism>